<dbReference type="InterPro" id="IPR000326">
    <property type="entry name" value="PAP2/HPO"/>
</dbReference>
<accession>A0ABV2R586</accession>
<dbReference type="Gene3D" id="1.20.144.10">
    <property type="entry name" value="Phosphatidic acid phosphatase type 2/haloperoxidase"/>
    <property type="match status" value="1"/>
</dbReference>
<keyword evidence="4" id="KW-0378">Hydrolase</keyword>
<dbReference type="Proteomes" id="UP001549321">
    <property type="component" value="Unassembled WGS sequence"/>
</dbReference>
<evidence type="ECO:0000259" key="3">
    <source>
        <dbReference type="Pfam" id="PF01569"/>
    </source>
</evidence>
<dbReference type="Pfam" id="PF01569">
    <property type="entry name" value="PAP2"/>
    <property type="match status" value="1"/>
</dbReference>
<feature type="domain" description="Phosphatidic acid phosphatase type 2/haloperoxidase" evidence="3">
    <location>
        <begin position="117"/>
        <end position="239"/>
    </location>
</feature>
<evidence type="ECO:0000256" key="1">
    <source>
        <dbReference type="SAM" id="MobiDB-lite"/>
    </source>
</evidence>
<organism evidence="4 5">
    <name type="scientific">Kaistia defluvii</name>
    <dbReference type="NCBI Taxonomy" id="410841"/>
    <lineage>
        <taxon>Bacteria</taxon>
        <taxon>Pseudomonadati</taxon>
        <taxon>Pseudomonadota</taxon>
        <taxon>Alphaproteobacteria</taxon>
        <taxon>Hyphomicrobiales</taxon>
        <taxon>Kaistiaceae</taxon>
        <taxon>Kaistia</taxon>
    </lineage>
</organism>
<feature type="transmembrane region" description="Helical" evidence="2">
    <location>
        <begin position="84"/>
        <end position="102"/>
    </location>
</feature>
<dbReference type="SUPFAM" id="SSF48317">
    <property type="entry name" value="Acid phosphatase/Vanadium-dependent haloperoxidase"/>
    <property type="match status" value="1"/>
</dbReference>
<feature type="transmembrane region" description="Helical" evidence="2">
    <location>
        <begin position="222"/>
        <end position="241"/>
    </location>
</feature>
<feature type="region of interest" description="Disordered" evidence="1">
    <location>
        <begin position="1"/>
        <end position="23"/>
    </location>
</feature>
<evidence type="ECO:0000313" key="4">
    <source>
        <dbReference type="EMBL" id="MET4635816.1"/>
    </source>
</evidence>
<reference evidence="4 5" key="1">
    <citation type="submission" date="2024-06" db="EMBL/GenBank/DDBJ databases">
        <title>Sorghum-associated microbial communities from plants grown in Nebraska, USA.</title>
        <authorList>
            <person name="Schachtman D."/>
        </authorList>
    </citation>
    <scope>NUCLEOTIDE SEQUENCE [LARGE SCALE GENOMIC DNA]</scope>
    <source>
        <strain evidence="4 5">3207</strain>
    </source>
</reference>
<evidence type="ECO:0000313" key="5">
    <source>
        <dbReference type="Proteomes" id="UP001549321"/>
    </source>
</evidence>
<evidence type="ECO:0000256" key="2">
    <source>
        <dbReference type="SAM" id="Phobius"/>
    </source>
</evidence>
<keyword evidence="2" id="KW-0472">Membrane</keyword>
<feature type="transmembrane region" description="Helical" evidence="2">
    <location>
        <begin position="195"/>
        <end position="216"/>
    </location>
</feature>
<dbReference type="RefSeq" id="WP_354553365.1">
    <property type="nucleotide sequence ID" value="NZ_JBEPSM010000003.1"/>
</dbReference>
<dbReference type="EMBL" id="JBEPSM010000003">
    <property type="protein sequence ID" value="MET4635816.1"/>
    <property type="molecule type" value="Genomic_DNA"/>
</dbReference>
<dbReference type="GO" id="GO:0016787">
    <property type="term" value="F:hydrolase activity"/>
    <property type="evidence" value="ECO:0007669"/>
    <property type="project" value="UniProtKB-KW"/>
</dbReference>
<dbReference type="EC" id="3.1.3.-" evidence="4"/>
<keyword evidence="2" id="KW-0812">Transmembrane</keyword>
<feature type="transmembrane region" description="Helical" evidence="2">
    <location>
        <begin position="32"/>
        <end position="52"/>
    </location>
</feature>
<name>A0ABV2R586_9HYPH</name>
<keyword evidence="5" id="KW-1185">Reference proteome</keyword>
<gene>
    <name evidence="4" type="ORF">ABIE08_003767</name>
</gene>
<feature type="transmembrane region" description="Helical" evidence="2">
    <location>
        <begin position="114"/>
        <end position="137"/>
    </location>
</feature>
<sequence length="291" mass="30534">MAERDIASRNGAARDGTAPAGRSADPLSLTPLYRALASLAAISLLFMAFPALDLRFAALFHVDGAFPASRLPGLVTLRLLGRDLVVLVCLALLASLGAKLARPLRPMPIRASHIWFLFSTLALGPGLIVNGVLKSFWGRPRPIQVDLFGGAAPFEPAWKIGGACLSNCSFVSGEAASAMWLLALAMLAPPRYRPALAAAIGALALALSLNRIAFGGHFLSDVLISWAITLVILLGLHRVLVAGPFSARIDAATEGTLAKIALAAAFILGRIARGGPRDHRSNGLGRVDRSN</sequence>
<protein>
    <submittedName>
        <fullName evidence="4">Lipid A 4'-phosphatase</fullName>
        <ecNumber evidence="4">3.1.3.-</ecNumber>
    </submittedName>
</protein>
<keyword evidence="2" id="KW-1133">Transmembrane helix</keyword>
<comment type="caution">
    <text evidence="4">The sequence shown here is derived from an EMBL/GenBank/DDBJ whole genome shotgun (WGS) entry which is preliminary data.</text>
</comment>
<dbReference type="InterPro" id="IPR036938">
    <property type="entry name" value="PAP2/HPO_sf"/>
</dbReference>
<proteinExistence type="predicted"/>